<evidence type="ECO:0000313" key="1">
    <source>
        <dbReference type="EMBL" id="KAG9460208.1"/>
    </source>
</evidence>
<accession>A0A8J6E718</accession>
<dbReference type="EMBL" id="WNTK01099169">
    <property type="protein sequence ID" value="KAG9460208.1"/>
    <property type="molecule type" value="Genomic_DNA"/>
</dbReference>
<reference evidence="1" key="1">
    <citation type="thesis" date="2020" institute="ProQuest LLC" country="789 East Eisenhower Parkway, Ann Arbor, MI, USA">
        <title>Comparative Genomics and Chromosome Evolution.</title>
        <authorList>
            <person name="Mudd A.B."/>
        </authorList>
    </citation>
    <scope>NUCLEOTIDE SEQUENCE</scope>
    <source>
        <strain evidence="1">HN-11 Male</strain>
        <tissue evidence="1">Kidney and liver</tissue>
    </source>
</reference>
<dbReference type="AlphaFoldDB" id="A0A8J6E718"/>
<evidence type="ECO:0000313" key="2">
    <source>
        <dbReference type="Proteomes" id="UP000770717"/>
    </source>
</evidence>
<dbReference type="Proteomes" id="UP000770717">
    <property type="component" value="Unassembled WGS sequence"/>
</dbReference>
<gene>
    <name evidence="1" type="ORF">GDO78_023310</name>
</gene>
<proteinExistence type="predicted"/>
<keyword evidence="2" id="KW-1185">Reference proteome</keyword>
<comment type="caution">
    <text evidence="1">The sequence shown here is derived from an EMBL/GenBank/DDBJ whole genome shotgun (WGS) entry which is preliminary data.</text>
</comment>
<protein>
    <submittedName>
        <fullName evidence="1">Uncharacterized protein</fullName>
    </submittedName>
</protein>
<organism evidence="1 2">
    <name type="scientific">Eleutherodactylus coqui</name>
    <name type="common">Puerto Rican coqui</name>
    <dbReference type="NCBI Taxonomy" id="57060"/>
    <lineage>
        <taxon>Eukaryota</taxon>
        <taxon>Metazoa</taxon>
        <taxon>Chordata</taxon>
        <taxon>Craniata</taxon>
        <taxon>Vertebrata</taxon>
        <taxon>Euteleostomi</taxon>
        <taxon>Amphibia</taxon>
        <taxon>Batrachia</taxon>
        <taxon>Anura</taxon>
        <taxon>Neobatrachia</taxon>
        <taxon>Hyloidea</taxon>
        <taxon>Eleutherodactylidae</taxon>
        <taxon>Eleutherodactylinae</taxon>
        <taxon>Eleutherodactylus</taxon>
        <taxon>Eleutherodactylus</taxon>
    </lineage>
</organism>
<sequence length="100" mass="11223">MSGIVLTNRLHSQQNTMLELQLTCPNAQLAVPYTDGPYYSRQPIPALLSLTKTKCETPADKRGKTCITEQRKNISWPDGFRSLLLHADGRSEFGTISMNR</sequence>
<name>A0A8J6E718_ELECQ</name>